<accession>A3I1P1</accession>
<feature type="transmembrane region" description="Helical" evidence="2">
    <location>
        <begin position="66"/>
        <end position="87"/>
    </location>
</feature>
<name>A3I1P1_9BACT</name>
<keyword evidence="2" id="KW-0472">Membrane</keyword>
<feature type="region of interest" description="Disordered" evidence="1">
    <location>
        <begin position="167"/>
        <end position="229"/>
    </location>
</feature>
<evidence type="ECO:0000256" key="2">
    <source>
        <dbReference type="SAM" id="Phobius"/>
    </source>
</evidence>
<dbReference type="Proteomes" id="UP000003919">
    <property type="component" value="Unassembled WGS sequence"/>
</dbReference>
<reference evidence="3 4" key="1">
    <citation type="journal article" date="2011" name="J. Bacteriol.">
        <title>Complete genome sequence of Algoriphagus sp. PR1, bacterial prey of a colony-forming choanoflagellate.</title>
        <authorList>
            <person name="Alegado R.A."/>
            <person name="Ferriera S."/>
            <person name="Nusbaum C."/>
            <person name="Young S.K."/>
            <person name="Zeng Q."/>
            <person name="Imamovic A."/>
            <person name="Fairclough S.R."/>
            <person name="King N."/>
        </authorList>
    </citation>
    <scope>NUCLEOTIDE SEQUENCE [LARGE SCALE GENOMIC DNA]</scope>
    <source>
        <strain evidence="3 4">PR1</strain>
    </source>
</reference>
<protein>
    <recommendedName>
        <fullName evidence="5">Outer membrane protein beta-barrel domain-containing protein</fullName>
    </recommendedName>
</protein>
<keyword evidence="4" id="KW-1185">Reference proteome</keyword>
<evidence type="ECO:0000313" key="4">
    <source>
        <dbReference type="Proteomes" id="UP000003919"/>
    </source>
</evidence>
<dbReference type="HOGENOM" id="CLU_538236_0_0_10"/>
<keyword evidence="2" id="KW-1133">Transmembrane helix</keyword>
<organism evidence="3 4">
    <name type="scientific">Algoriphagus machipongonensis</name>
    <dbReference type="NCBI Taxonomy" id="388413"/>
    <lineage>
        <taxon>Bacteria</taxon>
        <taxon>Pseudomonadati</taxon>
        <taxon>Bacteroidota</taxon>
        <taxon>Cytophagia</taxon>
        <taxon>Cytophagales</taxon>
        <taxon>Cyclobacteriaceae</taxon>
        <taxon>Algoriphagus</taxon>
    </lineage>
</organism>
<evidence type="ECO:0008006" key="5">
    <source>
        <dbReference type="Google" id="ProtNLM"/>
    </source>
</evidence>
<dbReference type="EMBL" id="AAXU02000001">
    <property type="protein sequence ID" value="EAZ79707.2"/>
    <property type="molecule type" value="Genomic_DNA"/>
</dbReference>
<evidence type="ECO:0000313" key="3">
    <source>
        <dbReference type="EMBL" id="EAZ79707.2"/>
    </source>
</evidence>
<gene>
    <name evidence="3" type="ORF">ALPR1_08783</name>
</gene>
<proteinExistence type="predicted"/>
<keyword evidence="2" id="KW-0812">Transmembrane</keyword>
<sequence length="506" mass="56163">MFISPELKPNFVNWFIYIYKNMKEDKTDKWIASSLKKHQEEGNLPYEAGAWESFQKHRNAKKTRKLYYWSGAVAATLLAVVAVYQVLNTEVSLDDSTSSDTKEILADQSTQQQSTIPDMPTMSDSNQFNQGGVERIQDKSINPEENLGSKPTQVPTLNMGTELLAEAKTTETSDPEVENNAVEKPKQVENKVSSESNKVENKALAQTNKEEESNELNSKAMEKKPLTTSSQLAELTQSNEEATTILKEEVVIAQGKQNRTEEKSPEKLVAESAVIDEKDFPEIPKEQTKVLLAMGVTPGFGSSQQNDMMMTASSIGLGMQVDIELPGKMTLGSGVGVNYLNQKNETQSDLILQGYKTSRVEKQDIQQVQIEMPVYIKYPITRNNSVSVQAGFSNLYAINQNGEQLTTVNEQFAVNNSDNMLSSSSSAFALATRPVSQQQDLPSPEGKFYPFATLNLGVNFKVFESKKINYMVMPFYNHQLKSISGFGSNYGMFGASLKLKFGGGEK</sequence>
<evidence type="ECO:0000256" key="1">
    <source>
        <dbReference type="SAM" id="MobiDB-lite"/>
    </source>
</evidence>
<dbReference type="STRING" id="388413.ALPR1_08783"/>
<dbReference type="AlphaFoldDB" id="A3I1P1"/>
<comment type="caution">
    <text evidence="3">The sequence shown here is derived from an EMBL/GenBank/DDBJ whole genome shotgun (WGS) entry which is preliminary data.</text>
</comment>